<accession>A0A7Z0DKC4</accession>
<keyword evidence="3" id="KW-1185">Reference proteome</keyword>
<keyword evidence="1" id="KW-0472">Membrane</keyword>
<dbReference type="EMBL" id="JACBZR010000001">
    <property type="protein sequence ID" value="NYI76831.1"/>
    <property type="molecule type" value="Genomic_DNA"/>
</dbReference>
<proteinExistence type="predicted"/>
<evidence type="ECO:0000313" key="2">
    <source>
        <dbReference type="EMBL" id="NYI76831.1"/>
    </source>
</evidence>
<keyword evidence="1" id="KW-1133">Transmembrane helix</keyword>
<evidence type="ECO:0008006" key="4">
    <source>
        <dbReference type="Google" id="ProtNLM"/>
    </source>
</evidence>
<name>A0A7Z0DKC4_9ACTN</name>
<dbReference type="RefSeq" id="WP_343051526.1">
    <property type="nucleotide sequence ID" value="NZ_JACBZR010000001.1"/>
</dbReference>
<comment type="caution">
    <text evidence="2">The sequence shown here is derived from an EMBL/GenBank/DDBJ whole genome shotgun (WGS) entry which is preliminary data.</text>
</comment>
<dbReference type="Pfam" id="PF14248">
    <property type="entry name" value="DUF4345"/>
    <property type="match status" value="1"/>
</dbReference>
<dbReference type="InterPro" id="IPR025597">
    <property type="entry name" value="DUF4345"/>
</dbReference>
<gene>
    <name evidence="2" type="ORF">BJ988_001479</name>
</gene>
<feature type="transmembrane region" description="Helical" evidence="1">
    <location>
        <begin position="74"/>
        <end position="94"/>
    </location>
</feature>
<protein>
    <recommendedName>
        <fullName evidence="4">DUF4345 domain-containing protein</fullName>
    </recommendedName>
</protein>
<sequence>MNTVASLTIAVIGLFFLAMGTYALVTPGALAAPFHLSAKTPESRSEIRAVYGGFGIAMAAVLGAAALDIGDIRTGAVTTIGLALIGMAGGRLISRLFDTAVRFYPIWFYFWIELAAGTALILCA</sequence>
<feature type="transmembrane region" description="Helical" evidence="1">
    <location>
        <begin position="47"/>
        <end position="67"/>
    </location>
</feature>
<keyword evidence="1" id="KW-0812">Transmembrane</keyword>
<dbReference type="Proteomes" id="UP000564496">
    <property type="component" value="Unassembled WGS sequence"/>
</dbReference>
<evidence type="ECO:0000313" key="3">
    <source>
        <dbReference type="Proteomes" id="UP000564496"/>
    </source>
</evidence>
<feature type="transmembrane region" description="Helical" evidence="1">
    <location>
        <begin position="106"/>
        <end position="123"/>
    </location>
</feature>
<evidence type="ECO:0000256" key="1">
    <source>
        <dbReference type="SAM" id="Phobius"/>
    </source>
</evidence>
<organism evidence="2 3">
    <name type="scientific">Nocardioides panzhihuensis</name>
    <dbReference type="NCBI Taxonomy" id="860243"/>
    <lineage>
        <taxon>Bacteria</taxon>
        <taxon>Bacillati</taxon>
        <taxon>Actinomycetota</taxon>
        <taxon>Actinomycetes</taxon>
        <taxon>Propionibacteriales</taxon>
        <taxon>Nocardioidaceae</taxon>
        <taxon>Nocardioides</taxon>
    </lineage>
</organism>
<reference evidence="2 3" key="1">
    <citation type="submission" date="2020-07" db="EMBL/GenBank/DDBJ databases">
        <title>Sequencing the genomes of 1000 actinobacteria strains.</title>
        <authorList>
            <person name="Klenk H.-P."/>
        </authorList>
    </citation>
    <scope>NUCLEOTIDE SEQUENCE [LARGE SCALE GENOMIC DNA]</scope>
    <source>
        <strain evidence="2 3">DSM 26487</strain>
    </source>
</reference>
<dbReference type="AlphaFoldDB" id="A0A7Z0DKC4"/>